<dbReference type="AlphaFoldDB" id="A0A1H3CFW7"/>
<dbReference type="Gene3D" id="3.40.50.11350">
    <property type="match status" value="1"/>
</dbReference>
<dbReference type="STRING" id="60137.SAMN04488041_108136"/>
<evidence type="ECO:0000313" key="1">
    <source>
        <dbReference type="EMBL" id="SDX53023.1"/>
    </source>
</evidence>
<accession>A0A1H3CFW7</accession>
<sequence length="323" mass="36483">MQSRTLVIKGKGGLGNRILSAISGLVYADLSGRKPVIDWRDGSYAPLGENAYPLLFQSPIGGEAIGGATMDDGADVCPPIWAGNLNRQPQDMIDAYMPRSHSNPWGYRRLCVDLKRLDQSQAVAVYWSYLPKLGRMRQHLRRDARFAKRGEREVFANYLGRYFTPNARVRHALSHMRPTAKLPSIGVHIRFTDRKIPLGPVLKTLEQLKARHPTATIFLATDNAEIENRLKRAFDKVITHPKRLGPAGARLHGPDTTCNPLQEAENALIDMWQLSRCDHLIYSRRSTFSVTSGYLGRFAPARIHDVERYSPTLWAKELLQRYA</sequence>
<dbReference type="Proteomes" id="UP000183076">
    <property type="component" value="Unassembled WGS sequence"/>
</dbReference>
<dbReference type="CDD" id="cd11548">
    <property type="entry name" value="NodZ_like"/>
    <property type="match status" value="1"/>
</dbReference>
<dbReference type="EMBL" id="FNNB01000008">
    <property type="protein sequence ID" value="SDX53023.1"/>
    <property type="molecule type" value="Genomic_DNA"/>
</dbReference>
<reference evidence="2" key="1">
    <citation type="submission" date="2016-10" db="EMBL/GenBank/DDBJ databases">
        <authorList>
            <person name="Varghese N."/>
            <person name="Submissions S."/>
        </authorList>
    </citation>
    <scope>NUCLEOTIDE SEQUENCE [LARGE SCALE GENOMIC DNA]</scope>
    <source>
        <strain evidence="2">DSM 10014</strain>
    </source>
</reference>
<gene>
    <name evidence="1" type="ORF">SAMN04488041_108136</name>
</gene>
<protein>
    <submittedName>
        <fullName evidence="1">Nodulation protein Z (NodZ)</fullName>
    </submittedName>
</protein>
<proteinExistence type="predicted"/>
<name>A0A1H3CFW7_9RHOB</name>
<dbReference type="Gene3D" id="3.40.50.11340">
    <property type="match status" value="1"/>
</dbReference>
<organism evidence="1 2">
    <name type="scientific">Sulfitobacter pontiacus</name>
    <dbReference type="NCBI Taxonomy" id="60137"/>
    <lineage>
        <taxon>Bacteria</taxon>
        <taxon>Pseudomonadati</taxon>
        <taxon>Pseudomonadota</taxon>
        <taxon>Alphaproteobacteria</taxon>
        <taxon>Rhodobacterales</taxon>
        <taxon>Roseobacteraceae</taxon>
        <taxon>Sulfitobacter</taxon>
    </lineage>
</organism>
<evidence type="ECO:0000313" key="2">
    <source>
        <dbReference type="Proteomes" id="UP000183076"/>
    </source>
</evidence>